<dbReference type="PANTHER" id="PTHR12499">
    <property type="entry name" value="OPTIC ATROPHY 3 PROTEIN OPA3"/>
    <property type="match status" value="1"/>
</dbReference>
<keyword evidence="6" id="KW-1185">Reference proteome</keyword>
<evidence type="ECO:0008006" key="7">
    <source>
        <dbReference type="Google" id="ProtNLM"/>
    </source>
</evidence>
<evidence type="ECO:0000256" key="1">
    <source>
        <dbReference type="ARBA" id="ARBA00007584"/>
    </source>
</evidence>
<dbReference type="PANTHER" id="PTHR12499:SF0">
    <property type="entry name" value="OPTIC ATROPHY 3 PROTEIN"/>
    <property type="match status" value="1"/>
</dbReference>
<organism evidence="5 6">
    <name type="scientific">Coniochaeta pulveracea</name>
    <dbReference type="NCBI Taxonomy" id="177199"/>
    <lineage>
        <taxon>Eukaryota</taxon>
        <taxon>Fungi</taxon>
        <taxon>Dikarya</taxon>
        <taxon>Ascomycota</taxon>
        <taxon>Pezizomycotina</taxon>
        <taxon>Sordariomycetes</taxon>
        <taxon>Sordariomycetidae</taxon>
        <taxon>Coniochaetales</taxon>
        <taxon>Coniochaetaceae</taxon>
        <taxon>Coniochaeta</taxon>
    </lineage>
</organism>
<dbReference type="Proteomes" id="UP000275385">
    <property type="component" value="Unassembled WGS sequence"/>
</dbReference>
<feature type="coiled-coil region" evidence="3">
    <location>
        <begin position="161"/>
        <end position="195"/>
    </location>
</feature>
<evidence type="ECO:0000256" key="3">
    <source>
        <dbReference type="SAM" id="Coils"/>
    </source>
</evidence>
<accession>A0A420XX44</accession>
<feature type="region of interest" description="Disordered" evidence="4">
    <location>
        <begin position="200"/>
        <end position="233"/>
    </location>
</feature>
<evidence type="ECO:0000313" key="6">
    <source>
        <dbReference type="Proteomes" id="UP000275385"/>
    </source>
</evidence>
<feature type="compositionally biased region" description="Polar residues" evidence="4">
    <location>
        <begin position="221"/>
        <end position="233"/>
    </location>
</feature>
<dbReference type="InterPro" id="IPR010754">
    <property type="entry name" value="OPA3-like"/>
</dbReference>
<comment type="caution">
    <text evidence="5">The sequence shown here is derived from an EMBL/GenBank/DDBJ whole genome shotgun (WGS) entry which is preliminary data.</text>
</comment>
<proteinExistence type="inferred from homology"/>
<dbReference type="OrthoDB" id="2129069at2759"/>
<protein>
    <recommendedName>
        <fullName evidence="7">OPA3-like protein</fullName>
    </recommendedName>
</protein>
<sequence length="233" mass="26647">MVPLPLFKLATLFVRHVSKYGANHIKHQAHVHPRFRTFAANYGQKIHQLNMRLSVALLRNQDAMEKAREKAEAPTVKTEEQIKKEEELKAKYGTTPKDSHPVKQVSTSLWRRRFRPLPEAKAVDLFADVIGDAFILTVASGLLLYEYYRQSGKPDANAERIKEVHERLDDLKRREEELAEKERSYELRIQKIEDALRTVKDPKTKKPLLPPPAPPTLIATETQSQPVVVSATA</sequence>
<dbReference type="EMBL" id="QVQW01000113">
    <property type="protein sequence ID" value="RKU40234.1"/>
    <property type="molecule type" value="Genomic_DNA"/>
</dbReference>
<dbReference type="GO" id="GO:0005739">
    <property type="term" value="C:mitochondrion"/>
    <property type="evidence" value="ECO:0007669"/>
    <property type="project" value="TreeGrafter"/>
</dbReference>
<reference evidence="5 6" key="1">
    <citation type="submission" date="2018-08" db="EMBL/GenBank/DDBJ databases">
        <title>Draft genome of the lignicolous fungus Coniochaeta pulveracea.</title>
        <authorList>
            <person name="Borstlap C.J."/>
            <person name="De Witt R.N."/>
            <person name="Botha A."/>
            <person name="Volschenk H."/>
        </authorList>
    </citation>
    <scope>NUCLEOTIDE SEQUENCE [LARGE SCALE GENOMIC DNA]</scope>
    <source>
        <strain evidence="5 6">CAB683</strain>
    </source>
</reference>
<evidence type="ECO:0000313" key="5">
    <source>
        <dbReference type="EMBL" id="RKU40234.1"/>
    </source>
</evidence>
<keyword evidence="2 3" id="KW-0175">Coiled coil</keyword>
<gene>
    <name evidence="5" type="ORF">DL546_000320</name>
</gene>
<dbReference type="Pfam" id="PF07047">
    <property type="entry name" value="OPA3"/>
    <property type="match status" value="1"/>
</dbReference>
<comment type="similarity">
    <text evidence="1">Belongs to the OPA3 family.</text>
</comment>
<dbReference type="AlphaFoldDB" id="A0A420XX44"/>
<evidence type="ECO:0000256" key="4">
    <source>
        <dbReference type="SAM" id="MobiDB-lite"/>
    </source>
</evidence>
<evidence type="ECO:0000256" key="2">
    <source>
        <dbReference type="ARBA" id="ARBA00023054"/>
    </source>
</evidence>
<name>A0A420XX44_9PEZI</name>
<dbReference type="GO" id="GO:0019216">
    <property type="term" value="P:regulation of lipid metabolic process"/>
    <property type="evidence" value="ECO:0007669"/>
    <property type="project" value="TreeGrafter"/>
</dbReference>